<evidence type="ECO:0000259" key="1">
    <source>
        <dbReference type="Pfam" id="PF03983"/>
    </source>
</evidence>
<feature type="domain" description="SLA1 homology" evidence="1">
    <location>
        <begin position="205"/>
        <end position="261"/>
    </location>
</feature>
<dbReference type="Gene3D" id="2.30.30.700">
    <property type="entry name" value="SLA1 homology domain 1"/>
    <property type="match status" value="1"/>
</dbReference>
<dbReference type="Pfam" id="PF03983">
    <property type="entry name" value="SHD1"/>
    <property type="match status" value="1"/>
</dbReference>
<gene>
    <name evidence="2" type="ORF">LCGC14_2267800</name>
</gene>
<dbReference type="GO" id="GO:0043130">
    <property type="term" value="F:ubiquitin binding"/>
    <property type="evidence" value="ECO:0007669"/>
    <property type="project" value="InterPro"/>
</dbReference>
<dbReference type="GO" id="GO:0030674">
    <property type="term" value="F:protein-macromolecule adaptor activity"/>
    <property type="evidence" value="ECO:0007669"/>
    <property type="project" value="InterPro"/>
</dbReference>
<dbReference type="GO" id="GO:0008092">
    <property type="term" value="F:cytoskeletal protein binding"/>
    <property type="evidence" value="ECO:0007669"/>
    <property type="project" value="InterPro"/>
</dbReference>
<comment type="caution">
    <text evidence="2">The sequence shown here is derived from an EMBL/GenBank/DDBJ whole genome shotgun (WGS) entry which is preliminary data.</text>
</comment>
<proteinExistence type="predicted"/>
<name>A0A0F9DK34_9ZZZZ</name>
<sequence>MEILICLLCVTWADAPMKKPIKVPLYVAEYLARSESDRKTMVALLTIAIKRTRGDQAKNTQRQLDALQSGDTPFLADLPGRKPAVGDVGRLPSVSDRQFRVIQVIDGLNAIISLRWHNKQVRIINGSPVVEYGRSQKVTAWIRGISTENFSDDTVYTDGRVFHVSGTRTYASTDGGTNTVLVLQPLDVTPFLRPIVQDEGVPRPPPGIKVRTWRAATGGFSVEAIFVKVSAGQVTLRKLDGTEITLPMARLSEADQQWIKKPHLRE</sequence>
<dbReference type="InterPro" id="IPR007131">
    <property type="entry name" value="SHD1"/>
</dbReference>
<dbReference type="EMBL" id="LAZR01031284">
    <property type="protein sequence ID" value="KKL54196.1"/>
    <property type="molecule type" value="Genomic_DNA"/>
</dbReference>
<accession>A0A0F9DK34</accession>
<dbReference type="GO" id="GO:0042802">
    <property type="term" value="F:identical protein binding"/>
    <property type="evidence" value="ECO:0007669"/>
    <property type="project" value="InterPro"/>
</dbReference>
<evidence type="ECO:0000313" key="2">
    <source>
        <dbReference type="EMBL" id="KKL54196.1"/>
    </source>
</evidence>
<dbReference type="AlphaFoldDB" id="A0A0F9DK34"/>
<organism evidence="2">
    <name type="scientific">marine sediment metagenome</name>
    <dbReference type="NCBI Taxonomy" id="412755"/>
    <lineage>
        <taxon>unclassified sequences</taxon>
        <taxon>metagenomes</taxon>
        <taxon>ecological metagenomes</taxon>
    </lineage>
</organism>
<reference evidence="2" key="1">
    <citation type="journal article" date="2015" name="Nature">
        <title>Complex archaea that bridge the gap between prokaryotes and eukaryotes.</title>
        <authorList>
            <person name="Spang A."/>
            <person name="Saw J.H."/>
            <person name="Jorgensen S.L."/>
            <person name="Zaremba-Niedzwiedzka K."/>
            <person name="Martijn J."/>
            <person name="Lind A.E."/>
            <person name="van Eijk R."/>
            <person name="Schleper C."/>
            <person name="Guy L."/>
            <person name="Ettema T.J."/>
        </authorList>
    </citation>
    <scope>NUCLEOTIDE SEQUENCE</scope>
</reference>
<protein>
    <recommendedName>
        <fullName evidence="1">SLA1 homology domain-containing protein</fullName>
    </recommendedName>
</protein>